<dbReference type="UCSC" id="M04C9.4">
    <property type="organism name" value="c. elegans"/>
</dbReference>
<dbReference type="PaxDb" id="6239-M04C9.4"/>
<accession>P90934</accession>
<evidence type="ECO:0000256" key="1">
    <source>
        <dbReference type="SAM" id="MobiDB-lite"/>
    </source>
</evidence>
<dbReference type="FunCoup" id="P90934">
    <property type="interactions" value="147"/>
</dbReference>
<dbReference type="KEGG" id="cel:CELE_M04C9.4"/>
<name>P90934_CAEEL</name>
<dbReference type="PANTHER" id="PTHR47645:SF1">
    <property type="entry name" value="C2H2-TYPE DOMAIN-CONTAINING PROTEIN-RELATED"/>
    <property type="match status" value="1"/>
</dbReference>
<dbReference type="PANTHER" id="PTHR47645">
    <property type="entry name" value="PROTEIN CBG08267"/>
    <property type="match status" value="1"/>
</dbReference>
<dbReference type="GeneID" id="187441"/>
<dbReference type="Bgee" id="WBGene00010859">
    <property type="expression patterns" value="Expressed in larva and 1 other cell type or tissue"/>
</dbReference>
<keyword evidence="3" id="KW-1185">Reference proteome</keyword>
<dbReference type="AGR" id="WB:WBGene00010859"/>
<dbReference type="EMBL" id="BX284601">
    <property type="protein sequence ID" value="CAB06023.2"/>
    <property type="molecule type" value="Genomic_DNA"/>
</dbReference>
<dbReference type="OrthoDB" id="5876832at2759"/>
<dbReference type="Proteomes" id="UP000001940">
    <property type="component" value="Chromosome I"/>
</dbReference>
<dbReference type="RefSeq" id="NP_492492.2">
    <property type="nucleotide sequence ID" value="NM_060091.2"/>
</dbReference>
<dbReference type="IntAct" id="P90934">
    <property type="interactions" value="1"/>
</dbReference>
<gene>
    <name evidence="2" type="ORF">CELE_M04C9.4</name>
    <name evidence="2 4" type="ORF">M04C9.4</name>
</gene>
<dbReference type="HOGENOM" id="CLU_608645_0_0_1"/>
<dbReference type="InParanoid" id="P90934"/>
<dbReference type="PhylomeDB" id="P90934"/>
<proteinExistence type="predicted"/>
<dbReference type="AlphaFoldDB" id="P90934"/>
<protein>
    <submittedName>
        <fullName evidence="2">Wsv419</fullName>
    </submittedName>
</protein>
<dbReference type="WormBase" id="M04C9.4">
    <property type="protein sequence ID" value="CE36656"/>
    <property type="gene ID" value="WBGene00010859"/>
</dbReference>
<sequence length="450" mass="51452">MEHPNLEENVGEQDFASNDRFFNSYNIVPRRILQANYDSSLRQMEGYQEEIETDNPINESRGDEAEELENEGCDDRDRCTSRNSIDSEIYENSDEEVYDESMYESEEEYADSPFIIDKMEECLQNHQIGELGSRVMEGLETGTLADVQLEEFCRSRVKPEVTPREFYEELASSGNGDWKKFSMGQFVLSKMKSSKDTAWANTEATVNSLAANLSKANTVGSIVKRVISREYAIEEKDGFPRYNLTNFYNNTTLQGQGAVAQLTSVYVGFLKNLFKPSFKIWLFTYRPSSAYNFDKHFVEYPASVIDTIFAFSMEVLGVYLPEDLLVGGCYNVSDASETFLQSLGENASKEVERRRKFRGPARKTCIGAMAAAMKSLRQHHYNAARDTVSYCSARSDCKEHLTWHQLRFYRAHSGKTKEECDLARPDDVMAFCRERAMPRYSLSPNRDATS</sequence>
<dbReference type="PIR" id="T23712">
    <property type="entry name" value="T23712"/>
</dbReference>
<organism evidence="2 3">
    <name type="scientific">Caenorhabditis elegans</name>
    <dbReference type="NCBI Taxonomy" id="6239"/>
    <lineage>
        <taxon>Eukaryota</taxon>
        <taxon>Metazoa</taxon>
        <taxon>Ecdysozoa</taxon>
        <taxon>Nematoda</taxon>
        <taxon>Chromadorea</taxon>
        <taxon>Rhabditida</taxon>
        <taxon>Rhabditina</taxon>
        <taxon>Rhabditomorpha</taxon>
        <taxon>Rhabditoidea</taxon>
        <taxon>Rhabditidae</taxon>
        <taxon>Peloderinae</taxon>
        <taxon>Caenorhabditis</taxon>
    </lineage>
</organism>
<reference evidence="2 3" key="1">
    <citation type="journal article" date="1998" name="Science">
        <title>Genome sequence of the nematode C. elegans: a platform for investigating biology.</title>
        <authorList>
            <consortium name="The C. elegans sequencing consortium"/>
            <person name="Sulson J.E."/>
            <person name="Waterston R."/>
        </authorList>
    </citation>
    <scope>NUCLEOTIDE SEQUENCE [LARGE SCALE GENOMIC DNA]</scope>
    <source>
        <strain evidence="2 3">Bristol N2</strain>
    </source>
</reference>
<evidence type="ECO:0000313" key="4">
    <source>
        <dbReference type="WormBase" id="M04C9.4"/>
    </source>
</evidence>
<evidence type="ECO:0000313" key="3">
    <source>
        <dbReference type="Proteomes" id="UP000001940"/>
    </source>
</evidence>
<dbReference type="CTD" id="187441"/>
<feature type="region of interest" description="Disordered" evidence="1">
    <location>
        <begin position="49"/>
        <end position="84"/>
    </location>
</feature>
<dbReference type="DIP" id="DIP-27245N"/>
<evidence type="ECO:0000313" key="2">
    <source>
        <dbReference type="EMBL" id="CAB06023.2"/>
    </source>
</evidence>